<keyword evidence="1" id="KW-0560">Oxidoreductase</keyword>
<dbReference type="KEGG" id="sual:KDD17_17580"/>
<name>A0A975PNS9_9RHOB</name>
<dbReference type="InterPro" id="IPR019752">
    <property type="entry name" value="Pyrv/ketoisovalerate_OxRed_cat"/>
</dbReference>
<proteinExistence type="predicted"/>
<dbReference type="InterPro" id="IPR002869">
    <property type="entry name" value="Pyrv_flavodox_OxRed_cen"/>
</dbReference>
<dbReference type="EMBL" id="CP073582">
    <property type="protein sequence ID" value="QUJ78153.1"/>
    <property type="molecule type" value="Genomic_DNA"/>
</dbReference>
<evidence type="ECO:0000259" key="3">
    <source>
        <dbReference type="Pfam" id="PF20169"/>
    </source>
</evidence>
<evidence type="ECO:0000313" key="4">
    <source>
        <dbReference type="EMBL" id="QUJ78153.1"/>
    </source>
</evidence>
<dbReference type="SUPFAM" id="SSF53323">
    <property type="entry name" value="Pyruvate-ferredoxin oxidoreductase, PFOR, domain III"/>
    <property type="match status" value="1"/>
</dbReference>
<dbReference type="InterPro" id="IPR046667">
    <property type="entry name" value="DUF6537"/>
</dbReference>
<dbReference type="RefSeq" id="WP_212706345.1">
    <property type="nucleotide sequence ID" value="NZ_CP073582.1"/>
</dbReference>
<sequence length="511" mass="54673">MNMMTPETPDAASAQIIKLAVMAVGGQGGGVLTGWIEGLARAQGYACQATSVAGVAQRTGATIYYIEMTPDTGRQPVFSLAPAGGDVDILIAAEMMEVGRAIMRGFVTPDRTVLIGSTHRALAVSEKTVPGDGTADAGEVRAAAEIAARQLILGDMEALAVSAGSVISASLFGALAGSGALPFERHAFEDAIRAGGKGVEASLRAFAVGFDAAINGPPAAPLAQTQAAPRLVGPASLQRDWDALIARVDTLPAPAQDMIRAGLRKVVDFQDLAYGSVYLDRVAQVASHDSAGQEYALTFEGAKHIANAMAYDDIIRVADLKTRASRFDRIHDQMNAKDGQILALTEFFHPRAEEIASLLPAAMGARWEASPRRMALLGRLFGKGRRLRTHRLRAFATLYLLGGLKSYRLRTRRHEIETAHLDAWLTTCLDTAQADYKLAVELVRNRRLVKGYSDTHARGLSKFARVMGALELLAGRADAAEWMARLREAALQDPEGRALEGALRTIRSFTD</sequence>
<feature type="domain" description="Pyruvate/ketoisovalerate oxidoreductase catalytic" evidence="2">
    <location>
        <begin position="25"/>
        <end position="210"/>
    </location>
</feature>
<evidence type="ECO:0000313" key="5">
    <source>
        <dbReference type="Proteomes" id="UP000683291"/>
    </source>
</evidence>
<dbReference type="AlphaFoldDB" id="A0A975PNS9"/>
<gene>
    <name evidence="4" type="ORF">KDD17_17580</name>
</gene>
<feature type="domain" description="DUF6537" evidence="3">
    <location>
        <begin position="256"/>
        <end position="467"/>
    </location>
</feature>
<dbReference type="GO" id="GO:0016903">
    <property type="term" value="F:oxidoreductase activity, acting on the aldehyde or oxo group of donors"/>
    <property type="evidence" value="ECO:0007669"/>
    <property type="project" value="InterPro"/>
</dbReference>
<dbReference type="Proteomes" id="UP000683291">
    <property type="component" value="Chromosome pJK7-1-1"/>
</dbReference>
<evidence type="ECO:0000256" key="1">
    <source>
        <dbReference type="ARBA" id="ARBA00023002"/>
    </source>
</evidence>
<reference evidence="4" key="1">
    <citation type="submission" date="2021-04" db="EMBL/GenBank/DDBJ databases">
        <title>Complete genome sequence for Sulfitobacter sp. strain JK7-1.</title>
        <authorList>
            <person name="Park S.-J."/>
        </authorList>
    </citation>
    <scope>NUCLEOTIDE SEQUENCE</scope>
    <source>
        <strain evidence="4">JK7-1</strain>
    </source>
</reference>
<dbReference type="Pfam" id="PF01558">
    <property type="entry name" value="POR"/>
    <property type="match status" value="1"/>
</dbReference>
<evidence type="ECO:0000259" key="2">
    <source>
        <dbReference type="Pfam" id="PF01558"/>
    </source>
</evidence>
<dbReference type="NCBIfam" id="NF006179">
    <property type="entry name" value="PRK08312.1"/>
    <property type="match status" value="1"/>
</dbReference>
<protein>
    <submittedName>
        <fullName evidence="4">Indolepyruvate oxidoreductase subunit beta family protein</fullName>
    </submittedName>
</protein>
<dbReference type="Pfam" id="PF20169">
    <property type="entry name" value="DUF6537"/>
    <property type="match status" value="1"/>
</dbReference>
<dbReference type="PANTHER" id="PTHR43854:SF1">
    <property type="entry name" value="INDOLEPYRUVATE OXIDOREDUCTASE SUBUNIT IORB"/>
    <property type="match status" value="1"/>
</dbReference>
<organism evidence="4 5">
    <name type="scientific">Sulfitobacter albidus</name>
    <dbReference type="NCBI Taxonomy" id="2829501"/>
    <lineage>
        <taxon>Bacteria</taxon>
        <taxon>Pseudomonadati</taxon>
        <taxon>Pseudomonadota</taxon>
        <taxon>Alphaproteobacteria</taxon>
        <taxon>Rhodobacterales</taxon>
        <taxon>Roseobacteraceae</taxon>
        <taxon>Sulfitobacter</taxon>
    </lineage>
</organism>
<dbReference type="InterPro" id="IPR052198">
    <property type="entry name" value="IorB_Oxidoreductase"/>
</dbReference>
<keyword evidence="5" id="KW-1185">Reference proteome</keyword>
<dbReference type="PANTHER" id="PTHR43854">
    <property type="entry name" value="INDOLEPYRUVATE OXIDOREDUCTASE SUBUNIT IORB"/>
    <property type="match status" value="1"/>
</dbReference>
<accession>A0A975PNS9</accession>
<dbReference type="Gene3D" id="3.40.920.10">
    <property type="entry name" value="Pyruvate-ferredoxin oxidoreductase, PFOR, domain III"/>
    <property type="match status" value="1"/>
</dbReference>